<evidence type="ECO:0000313" key="2">
    <source>
        <dbReference type="Proteomes" id="UP000308600"/>
    </source>
</evidence>
<sequence length="195" mass="22436">MKGILDVFTACILVEIGNVLHSGFWNNSLKDSERVEIIEGRRLSRCLVTWLGQAVVNIKVSPGKVKRVKLEQDIYVRYLASQLRAFHQDLQKHAKPRQEIELWNHEDLLSKLKDMYPPSRHAAFWGEWNALDTSKTLSYAPPFNCEDYAVLSVPQGPIEFDQSIDGLTALDEEWLKHLNLTRSSLFPPELQFEMA</sequence>
<evidence type="ECO:0000313" key="1">
    <source>
        <dbReference type="EMBL" id="TFK58548.1"/>
    </source>
</evidence>
<gene>
    <name evidence="1" type="ORF">BDN72DRAFT_906638</name>
</gene>
<dbReference type="EMBL" id="ML209306">
    <property type="protein sequence ID" value="TFK58548.1"/>
    <property type="molecule type" value="Genomic_DNA"/>
</dbReference>
<keyword evidence="2" id="KW-1185">Reference proteome</keyword>
<organism evidence="1 2">
    <name type="scientific">Pluteus cervinus</name>
    <dbReference type="NCBI Taxonomy" id="181527"/>
    <lineage>
        <taxon>Eukaryota</taxon>
        <taxon>Fungi</taxon>
        <taxon>Dikarya</taxon>
        <taxon>Basidiomycota</taxon>
        <taxon>Agaricomycotina</taxon>
        <taxon>Agaricomycetes</taxon>
        <taxon>Agaricomycetidae</taxon>
        <taxon>Agaricales</taxon>
        <taxon>Pluteineae</taxon>
        <taxon>Pluteaceae</taxon>
        <taxon>Pluteus</taxon>
    </lineage>
</organism>
<protein>
    <submittedName>
        <fullName evidence="1">Uncharacterized protein</fullName>
    </submittedName>
</protein>
<name>A0ACD2ZYB0_9AGAR</name>
<proteinExistence type="predicted"/>
<accession>A0ACD2ZYB0</accession>
<dbReference type="Proteomes" id="UP000308600">
    <property type="component" value="Unassembled WGS sequence"/>
</dbReference>
<reference evidence="1 2" key="1">
    <citation type="journal article" date="2019" name="Nat. Ecol. Evol.">
        <title>Megaphylogeny resolves global patterns of mushroom evolution.</title>
        <authorList>
            <person name="Varga T."/>
            <person name="Krizsan K."/>
            <person name="Foldi C."/>
            <person name="Dima B."/>
            <person name="Sanchez-Garcia M."/>
            <person name="Sanchez-Ramirez S."/>
            <person name="Szollosi G.J."/>
            <person name="Szarkandi J.G."/>
            <person name="Papp V."/>
            <person name="Albert L."/>
            <person name="Andreopoulos W."/>
            <person name="Angelini C."/>
            <person name="Antonin V."/>
            <person name="Barry K.W."/>
            <person name="Bougher N.L."/>
            <person name="Buchanan P."/>
            <person name="Buyck B."/>
            <person name="Bense V."/>
            <person name="Catcheside P."/>
            <person name="Chovatia M."/>
            <person name="Cooper J."/>
            <person name="Damon W."/>
            <person name="Desjardin D."/>
            <person name="Finy P."/>
            <person name="Geml J."/>
            <person name="Haridas S."/>
            <person name="Hughes K."/>
            <person name="Justo A."/>
            <person name="Karasinski D."/>
            <person name="Kautmanova I."/>
            <person name="Kiss B."/>
            <person name="Kocsube S."/>
            <person name="Kotiranta H."/>
            <person name="LaButti K.M."/>
            <person name="Lechner B.E."/>
            <person name="Liimatainen K."/>
            <person name="Lipzen A."/>
            <person name="Lukacs Z."/>
            <person name="Mihaltcheva S."/>
            <person name="Morgado L.N."/>
            <person name="Niskanen T."/>
            <person name="Noordeloos M.E."/>
            <person name="Ohm R.A."/>
            <person name="Ortiz-Santana B."/>
            <person name="Ovrebo C."/>
            <person name="Racz N."/>
            <person name="Riley R."/>
            <person name="Savchenko A."/>
            <person name="Shiryaev A."/>
            <person name="Soop K."/>
            <person name="Spirin V."/>
            <person name="Szebenyi C."/>
            <person name="Tomsovsky M."/>
            <person name="Tulloss R.E."/>
            <person name="Uehling J."/>
            <person name="Grigoriev I.V."/>
            <person name="Vagvolgyi C."/>
            <person name="Papp T."/>
            <person name="Martin F.M."/>
            <person name="Miettinen O."/>
            <person name="Hibbett D.S."/>
            <person name="Nagy L.G."/>
        </authorList>
    </citation>
    <scope>NUCLEOTIDE SEQUENCE [LARGE SCALE GENOMIC DNA]</scope>
    <source>
        <strain evidence="1 2">NL-1719</strain>
    </source>
</reference>